<keyword evidence="1" id="KW-0479">Metal-binding</keyword>
<dbReference type="InterPro" id="IPR013087">
    <property type="entry name" value="Znf_C2H2_type"/>
</dbReference>
<dbReference type="Pfam" id="PF04814">
    <property type="entry name" value="HNF-1_N"/>
    <property type="match status" value="1"/>
</dbReference>
<dbReference type="Gene3D" id="3.30.160.60">
    <property type="entry name" value="Classic Zinc Finger"/>
    <property type="match status" value="4"/>
</dbReference>
<evidence type="ECO:0000256" key="5">
    <source>
        <dbReference type="ARBA" id="ARBA00023242"/>
    </source>
</evidence>
<evidence type="ECO:0000313" key="10">
    <source>
        <dbReference type="RefSeq" id="XP_065644540.1"/>
    </source>
</evidence>
<keyword evidence="5" id="KW-0539">Nucleus</keyword>
<evidence type="ECO:0000256" key="1">
    <source>
        <dbReference type="ARBA" id="ARBA00022723"/>
    </source>
</evidence>
<keyword evidence="2" id="KW-0677">Repeat</keyword>
<evidence type="ECO:0000256" key="4">
    <source>
        <dbReference type="ARBA" id="ARBA00022833"/>
    </source>
</evidence>
<evidence type="ECO:0000256" key="7">
    <source>
        <dbReference type="SAM" id="MobiDB-lite"/>
    </source>
</evidence>
<evidence type="ECO:0000259" key="8">
    <source>
        <dbReference type="PROSITE" id="PS50157"/>
    </source>
</evidence>
<dbReference type="PROSITE" id="PS00028">
    <property type="entry name" value="ZINC_FINGER_C2H2_1"/>
    <property type="match status" value="4"/>
</dbReference>
<keyword evidence="4" id="KW-0862">Zinc</keyword>
<dbReference type="InterPro" id="IPR036236">
    <property type="entry name" value="Znf_C2H2_sf"/>
</dbReference>
<dbReference type="Pfam" id="PF13465">
    <property type="entry name" value="zf-H2C2_2"/>
    <property type="match status" value="1"/>
</dbReference>
<feature type="domain" description="C2H2-type" evidence="8">
    <location>
        <begin position="350"/>
        <end position="377"/>
    </location>
</feature>
<dbReference type="PANTHER" id="PTHR14003">
    <property type="entry name" value="TRANSCRIPTIONAL REPRESSOR PROTEIN YY"/>
    <property type="match status" value="1"/>
</dbReference>
<evidence type="ECO:0000256" key="2">
    <source>
        <dbReference type="ARBA" id="ARBA00022737"/>
    </source>
</evidence>
<dbReference type="SUPFAM" id="SSF57667">
    <property type="entry name" value="beta-beta-alpha zinc fingers"/>
    <property type="match status" value="3"/>
</dbReference>
<dbReference type="Proteomes" id="UP001652625">
    <property type="component" value="Chromosome 01"/>
</dbReference>
<feature type="compositionally biased region" description="Basic residues" evidence="7">
    <location>
        <begin position="407"/>
        <end position="424"/>
    </location>
</feature>
<sequence length="424" mass="49894">MMPRSFLVRNYFRKNDEEEELKLPESHKETQSCLNHPTEYLEYARSLLALSRSIPWQWNYELEKSYWFDTSEQNKQLNHSKNEKIKNESPSYKYGDTFQELSKFETDDIEKAATSIVNVFKKIATEKVASSIKLSPSCIIEDKPANKTYLEMVHEATPQDELTNTEENEEEIKDEIACNNIEKKLTQMLSEGNEVVTKNIRQFLENNQILLDEVAVETDLDKNEIKAFIEFHGELESASKKEFYRWYLTKIFKPPNGNADESYTCYKCGKIFTYKSYLERHIKYVCPDSTGRTWKCGYCGKAFQYPCYLRRHIRSHTGESPYKCDKCDRAFVRSTDLQRHIRNHTGEKPYRCTQCSRAFARSTDLKRHMRTHTGEKPYKCWQCRKSFSQSGSLQTHLQTHSKETNGKKIKKLNKLPHLPRRPPA</sequence>
<keyword evidence="3 6" id="KW-0863">Zinc-finger</keyword>
<dbReference type="Gene3D" id="1.10.260.40">
    <property type="entry name" value="lambda repressor-like DNA-binding domains"/>
    <property type="match status" value="1"/>
</dbReference>
<proteinExistence type="predicted"/>
<name>A0ABM4B6Q6_HYDVU</name>
<dbReference type="SMART" id="SM00355">
    <property type="entry name" value="ZnF_C2H2"/>
    <property type="match status" value="5"/>
</dbReference>
<dbReference type="RefSeq" id="XP_065644540.1">
    <property type="nucleotide sequence ID" value="XM_065788468.1"/>
</dbReference>
<reference evidence="10" key="2">
    <citation type="submission" date="2025-08" db="UniProtKB">
        <authorList>
            <consortium name="RefSeq"/>
        </authorList>
    </citation>
    <scope>IDENTIFICATION</scope>
</reference>
<feature type="domain" description="C2H2-type" evidence="8">
    <location>
        <begin position="378"/>
        <end position="405"/>
    </location>
</feature>
<reference evidence="9" key="1">
    <citation type="submission" date="2025-05" db="UniProtKB">
        <authorList>
            <consortium name="RefSeq"/>
        </authorList>
    </citation>
    <scope>NUCLEOTIDE SEQUENCE [LARGE SCALE GENOMIC DNA]</scope>
</reference>
<evidence type="ECO:0000256" key="3">
    <source>
        <dbReference type="ARBA" id="ARBA00022771"/>
    </source>
</evidence>
<dbReference type="PANTHER" id="PTHR14003:SF23">
    <property type="entry name" value="ZINC FINGER PROTEIN 143"/>
    <property type="match status" value="1"/>
</dbReference>
<feature type="domain" description="C2H2-type" evidence="8">
    <location>
        <begin position="294"/>
        <end position="321"/>
    </location>
</feature>
<evidence type="ECO:0000313" key="9">
    <source>
        <dbReference type="Proteomes" id="UP001652625"/>
    </source>
</evidence>
<feature type="domain" description="C2H2-type" evidence="8">
    <location>
        <begin position="263"/>
        <end position="293"/>
    </location>
</feature>
<gene>
    <name evidence="10" type="primary">LOC100200753</name>
</gene>
<dbReference type="InterPro" id="IPR010982">
    <property type="entry name" value="Lambda_DNA-bd_dom_sf"/>
</dbReference>
<dbReference type="Pfam" id="PF00096">
    <property type="entry name" value="zf-C2H2"/>
    <property type="match status" value="3"/>
</dbReference>
<organism evidence="9 10">
    <name type="scientific">Hydra vulgaris</name>
    <name type="common">Hydra</name>
    <name type="synonym">Hydra attenuata</name>
    <dbReference type="NCBI Taxonomy" id="6087"/>
    <lineage>
        <taxon>Eukaryota</taxon>
        <taxon>Metazoa</taxon>
        <taxon>Cnidaria</taxon>
        <taxon>Hydrozoa</taxon>
        <taxon>Hydroidolina</taxon>
        <taxon>Anthoathecata</taxon>
        <taxon>Aplanulata</taxon>
        <taxon>Hydridae</taxon>
        <taxon>Hydra</taxon>
    </lineage>
</organism>
<protein>
    <submittedName>
        <fullName evidence="10">Zinc finger protein 26</fullName>
    </submittedName>
</protein>
<keyword evidence="9" id="KW-1185">Reference proteome</keyword>
<dbReference type="GeneID" id="100200753"/>
<feature type="region of interest" description="Disordered" evidence="7">
    <location>
        <begin position="394"/>
        <end position="424"/>
    </location>
</feature>
<accession>A0ABM4B6Q6</accession>
<dbReference type="PROSITE" id="PS50157">
    <property type="entry name" value="ZINC_FINGER_C2H2_2"/>
    <property type="match status" value="5"/>
</dbReference>
<evidence type="ECO:0000256" key="6">
    <source>
        <dbReference type="PROSITE-ProRule" id="PRU00042"/>
    </source>
</evidence>
<dbReference type="InterPro" id="IPR006899">
    <property type="entry name" value="HNF-1_N"/>
</dbReference>
<feature type="domain" description="C2H2-type" evidence="8">
    <location>
        <begin position="322"/>
        <end position="349"/>
    </location>
</feature>